<evidence type="ECO:0000313" key="2">
    <source>
        <dbReference type="EMBL" id="QJE95709.1"/>
    </source>
</evidence>
<dbReference type="GO" id="GO:0043565">
    <property type="term" value="F:sequence-specific DNA binding"/>
    <property type="evidence" value="ECO:0007669"/>
    <property type="project" value="InterPro"/>
</dbReference>
<dbReference type="EMBL" id="CP051774">
    <property type="protein sequence ID" value="QJE95709.1"/>
    <property type="molecule type" value="Genomic_DNA"/>
</dbReference>
<organism evidence="2 3">
    <name type="scientific">Luteolibacter luteus</name>
    <dbReference type="NCBI Taxonomy" id="2728835"/>
    <lineage>
        <taxon>Bacteria</taxon>
        <taxon>Pseudomonadati</taxon>
        <taxon>Verrucomicrobiota</taxon>
        <taxon>Verrucomicrobiia</taxon>
        <taxon>Verrucomicrobiales</taxon>
        <taxon>Verrucomicrobiaceae</taxon>
        <taxon>Luteolibacter</taxon>
    </lineage>
</organism>
<proteinExistence type="predicted"/>
<accession>A0A858RGZ6</accession>
<sequence length="130" mass="14382">MNSGSRPVVGRADIGTALSYISRHACEGLTPARVVKETQQVSLPRFSRSFLAATGLTLRAAIRQCQLEEVRRLLLRTELTPDFIAGQCGFRGLREATRAFLDAGCEVPHALRPRPDHAAVDTRRLTRPMQ</sequence>
<dbReference type="AlphaFoldDB" id="A0A858RGZ6"/>
<reference evidence="2 3" key="1">
    <citation type="submission" date="2020-04" db="EMBL/GenBank/DDBJ databases">
        <title>Luteolibacter sp. G-1-1-1 isolated from soil.</title>
        <authorList>
            <person name="Dahal R.H."/>
        </authorList>
    </citation>
    <scope>NUCLEOTIDE SEQUENCE [LARGE SCALE GENOMIC DNA]</scope>
    <source>
        <strain evidence="2 3">G-1-1-1</strain>
    </source>
</reference>
<dbReference type="GO" id="GO:0003700">
    <property type="term" value="F:DNA-binding transcription factor activity"/>
    <property type="evidence" value="ECO:0007669"/>
    <property type="project" value="InterPro"/>
</dbReference>
<gene>
    <name evidence="2" type="ORF">HHL09_07895</name>
</gene>
<keyword evidence="3" id="KW-1185">Reference proteome</keyword>
<feature type="domain" description="HTH araC/xylS-type" evidence="1">
    <location>
        <begin position="15"/>
        <end position="114"/>
    </location>
</feature>
<name>A0A858RGZ6_9BACT</name>
<dbReference type="Pfam" id="PF12833">
    <property type="entry name" value="HTH_18"/>
    <property type="match status" value="1"/>
</dbReference>
<evidence type="ECO:0000259" key="1">
    <source>
        <dbReference type="PROSITE" id="PS01124"/>
    </source>
</evidence>
<dbReference type="KEGG" id="luo:HHL09_07895"/>
<dbReference type="RefSeq" id="WP_169454022.1">
    <property type="nucleotide sequence ID" value="NZ_CP051774.1"/>
</dbReference>
<dbReference type="InterPro" id="IPR018060">
    <property type="entry name" value="HTH_AraC"/>
</dbReference>
<dbReference type="PROSITE" id="PS01124">
    <property type="entry name" value="HTH_ARAC_FAMILY_2"/>
    <property type="match status" value="1"/>
</dbReference>
<dbReference type="Gene3D" id="1.10.10.60">
    <property type="entry name" value="Homeodomain-like"/>
    <property type="match status" value="1"/>
</dbReference>
<dbReference type="Proteomes" id="UP000501812">
    <property type="component" value="Chromosome"/>
</dbReference>
<evidence type="ECO:0000313" key="3">
    <source>
        <dbReference type="Proteomes" id="UP000501812"/>
    </source>
</evidence>
<protein>
    <submittedName>
        <fullName evidence="2">Helix-turn-helix transcriptional regulator</fullName>
    </submittedName>
</protein>